<accession>A0ABU7ZIB7</accession>
<keyword evidence="1" id="KW-0732">Signal</keyword>
<evidence type="ECO:0000256" key="1">
    <source>
        <dbReference type="SAM" id="SignalP"/>
    </source>
</evidence>
<dbReference type="EMBL" id="JBAKBE010000001">
    <property type="protein sequence ID" value="MEH0094959.1"/>
    <property type="molecule type" value="Genomic_DNA"/>
</dbReference>
<protein>
    <recommendedName>
        <fullName evidence="4">DUF1496 domain-containing protein</fullName>
    </recommendedName>
</protein>
<comment type="caution">
    <text evidence="2">The sequence shown here is derived from an EMBL/GenBank/DDBJ whole genome shotgun (WGS) entry which is preliminary data.</text>
</comment>
<feature type="signal peptide" evidence="1">
    <location>
        <begin position="1"/>
        <end position="25"/>
    </location>
</feature>
<reference evidence="2 3" key="1">
    <citation type="submission" date="2024-02" db="EMBL/GenBank/DDBJ databases">
        <title>A new putative Pannonibacter species isolated from two cases of bloodstream infections in paediatric patients.</title>
        <authorList>
            <person name="Castellana S."/>
            <person name="De Laurentiis V."/>
            <person name="Grassi M."/>
            <person name="De Leonardis F."/>
            <person name="Mosca A."/>
            <person name="De Carlo C."/>
            <person name="Sparapano E."/>
            <person name="Ronga L."/>
            <person name="Santacroce L."/>
            <person name="Chironna M."/>
            <person name="De Robertis A."/>
            <person name="Bianco A."/>
            <person name="Del Sambro L."/>
            <person name="Capozzi L."/>
            <person name="Parisi A."/>
        </authorList>
    </citation>
    <scope>NUCLEOTIDE SEQUENCE [LARGE SCALE GENOMIC DNA]</scope>
    <source>
        <strain evidence="2 3">Pt2</strain>
    </source>
</reference>
<organism evidence="2 3">
    <name type="scientific">Pannonibacter anstelovis</name>
    <dbReference type="NCBI Taxonomy" id="3121537"/>
    <lineage>
        <taxon>Bacteria</taxon>
        <taxon>Pseudomonadati</taxon>
        <taxon>Pseudomonadota</taxon>
        <taxon>Alphaproteobacteria</taxon>
        <taxon>Hyphomicrobiales</taxon>
        <taxon>Stappiaceae</taxon>
        <taxon>Pannonibacter</taxon>
    </lineage>
</organism>
<dbReference type="RefSeq" id="WP_334249812.1">
    <property type="nucleotide sequence ID" value="NZ_JBAKBE010000001.1"/>
</dbReference>
<proteinExistence type="predicted"/>
<feature type="chain" id="PRO_5046434418" description="DUF1496 domain-containing protein" evidence="1">
    <location>
        <begin position="26"/>
        <end position="101"/>
    </location>
</feature>
<gene>
    <name evidence="2" type="ORF">V6L76_01760</name>
</gene>
<sequence>MTRPSILGALSALLIAAAAPLPAGAGEMPKVNCICKANSQDYHVGDVICLRGVIAQCVMSQNVTSWEIGKSPCPSAQAPLSEPEGRVTDLAYAWEARPAAE</sequence>
<evidence type="ECO:0000313" key="3">
    <source>
        <dbReference type="Proteomes" id="UP001380822"/>
    </source>
</evidence>
<evidence type="ECO:0000313" key="2">
    <source>
        <dbReference type="EMBL" id="MEH0094959.1"/>
    </source>
</evidence>
<name>A0ABU7ZIB7_9HYPH</name>
<evidence type="ECO:0008006" key="4">
    <source>
        <dbReference type="Google" id="ProtNLM"/>
    </source>
</evidence>
<dbReference type="Proteomes" id="UP001380822">
    <property type="component" value="Unassembled WGS sequence"/>
</dbReference>
<keyword evidence="3" id="KW-1185">Reference proteome</keyword>